<keyword evidence="1" id="KW-0813">Transport</keyword>
<accession>A0ACC6AAG8</accession>
<keyword evidence="1" id="KW-0762">Sugar transport</keyword>
<gene>
    <name evidence="1" type="ORF">M3215_17150</name>
</gene>
<dbReference type="Proteomes" id="UP001202289">
    <property type="component" value="Unassembled WGS sequence"/>
</dbReference>
<evidence type="ECO:0000313" key="2">
    <source>
        <dbReference type="Proteomes" id="UP001202289"/>
    </source>
</evidence>
<name>A0ACC6AAG8_9BACI</name>
<dbReference type="EMBL" id="JAMBOP010000024">
    <property type="protein sequence ID" value="MCM3737481.1"/>
    <property type="molecule type" value="Genomic_DNA"/>
</dbReference>
<proteinExistence type="predicted"/>
<reference evidence="1" key="1">
    <citation type="submission" date="2022-05" db="EMBL/GenBank/DDBJ databases">
        <title>Comparative Genomics of Spacecraft Associated Microbes.</title>
        <authorList>
            <person name="Tran M.T."/>
            <person name="Wright A."/>
            <person name="Seuylemezian A."/>
            <person name="Eisen J."/>
            <person name="Coil D."/>
        </authorList>
    </citation>
    <scope>NUCLEOTIDE SEQUENCE</scope>
    <source>
        <strain evidence="1">FAIRING 10M-2.2</strain>
    </source>
</reference>
<comment type="caution">
    <text evidence="1">The sequence shown here is derived from an EMBL/GenBank/DDBJ whole genome shotgun (WGS) entry which is preliminary data.</text>
</comment>
<evidence type="ECO:0000313" key="1">
    <source>
        <dbReference type="EMBL" id="MCM3737481.1"/>
    </source>
</evidence>
<sequence length="263" mass="27405">MDVAILIQAVLIGIFCYLGSVSSPWLLGVTGGYYIVGRPLVAGLIVGLILGDVSTGVLLGVAVQAAFIATISTGGTQNSEITYAAYGGIALGMLAHASPGVTVTLAVGIGALGLILHNVLMVTNSVWNTRAEKAAERGDMRGVALNNGVYPQIVNFLLRVIPVALAIYFGQGFVDNALKAIPHTVIHIMNVLGGLLPALGIALLMNLLIKEKTYLIFFIGGFGIIAFIVPNMIALTIIAVLFAYIVYLASGNNAPAEVEDEVI</sequence>
<organism evidence="1 2">
    <name type="scientific">Bacillus cytotoxicus</name>
    <dbReference type="NCBI Taxonomy" id="580165"/>
    <lineage>
        <taxon>Bacteria</taxon>
        <taxon>Bacillati</taxon>
        <taxon>Bacillota</taxon>
        <taxon>Bacilli</taxon>
        <taxon>Bacillales</taxon>
        <taxon>Bacillaceae</taxon>
        <taxon>Bacillus</taxon>
        <taxon>Bacillus cereus group</taxon>
    </lineage>
</organism>
<keyword evidence="2" id="KW-1185">Reference proteome</keyword>
<protein>
    <submittedName>
        <fullName evidence="1">PTS sugar transporter subunit IIC</fullName>
    </submittedName>
</protein>